<name>A0AB73P873_ENTFC</name>
<accession>A0AB73P873</accession>
<dbReference type="EMBL" id="NGLB01000001">
    <property type="protein sequence ID" value="OTO00608.1"/>
    <property type="molecule type" value="Genomic_DNA"/>
</dbReference>
<dbReference type="Proteomes" id="UP000194737">
    <property type="component" value="Unassembled WGS sequence"/>
</dbReference>
<dbReference type="AlphaFoldDB" id="A0AB73P873"/>
<proteinExistence type="predicted"/>
<evidence type="ECO:0000313" key="1">
    <source>
        <dbReference type="EMBL" id="OTO00608.1"/>
    </source>
</evidence>
<evidence type="ECO:0000313" key="2">
    <source>
        <dbReference type="Proteomes" id="UP000194737"/>
    </source>
</evidence>
<reference evidence="1 2" key="1">
    <citation type="submission" date="2017-05" db="EMBL/GenBank/DDBJ databases">
        <title>The Genome Sequence of Enterococcus faecium 6F2_DIV0138.</title>
        <authorList>
            <consortium name="The Broad Institute Genomics Platform"/>
            <consortium name="The Broad Institute Genomic Center for Infectious Diseases"/>
            <person name="Earl A."/>
            <person name="Manson A."/>
            <person name="Schwartman J."/>
            <person name="Gilmore M."/>
            <person name="Abouelleil A."/>
            <person name="Cao P."/>
            <person name="Chapman S."/>
            <person name="Cusick C."/>
            <person name="Shea T."/>
            <person name="Young S."/>
            <person name="Neafsey D."/>
            <person name="Nusbaum C."/>
            <person name="Birren B."/>
        </authorList>
    </citation>
    <scope>NUCLEOTIDE SEQUENCE [LARGE SCALE GENOMIC DNA]</scope>
    <source>
        <strain evidence="1 2">6F2_DIV0138</strain>
    </source>
</reference>
<dbReference type="RefSeq" id="WP_086324997.1">
    <property type="nucleotide sequence ID" value="NZ_NGLB01000001.1"/>
</dbReference>
<sequence>MAYKQSIANEIMELYKNAPKDKTTEYYLEHFNQQDVADTVNYLATTNPKQIQETDVYYDGKAPIIIMK</sequence>
<comment type="caution">
    <text evidence="1">The sequence shown here is derived from an EMBL/GenBank/DDBJ whole genome shotgun (WGS) entry which is preliminary data.</text>
</comment>
<protein>
    <submittedName>
        <fullName evidence="1">Uncharacterized protein</fullName>
    </submittedName>
</protein>
<gene>
    <name evidence="1" type="ORF">A5804_002120</name>
</gene>
<organism evidence="1 2">
    <name type="scientific">Enterococcus faecium</name>
    <name type="common">Streptococcus faecium</name>
    <dbReference type="NCBI Taxonomy" id="1352"/>
    <lineage>
        <taxon>Bacteria</taxon>
        <taxon>Bacillati</taxon>
        <taxon>Bacillota</taxon>
        <taxon>Bacilli</taxon>
        <taxon>Lactobacillales</taxon>
        <taxon>Enterococcaceae</taxon>
        <taxon>Enterococcus</taxon>
    </lineage>
</organism>